<dbReference type="Proteomes" id="UP000195043">
    <property type="component" value="Unassembled WGS sequence"/>
</dbReference>
<dbReference type="InterPro" id="IPR054275">
    <property type="entry name" value="DUF7006"/>
</dbReference>
<name>A0A242A4M9_9ENTE</name>
<evidence type="ECO:0000313" key="1">
    <source>
        <dbReference type="EMBL" id="OTN75995.1"/>
    </source>
</evidence>
<dbReference type="Pfam" id="PF22652">
    <property type="entry name" value="DUF7006"/>
    <property type="match status" value="1"/>
</dbReference>
<proteinExistence type="predicted"/>
<evidence type="ECO:0000313" key="2">
    <source>
        <dbReference type="Proteomes" id="UP000195043"/>
    </source>
</evidence>
<dbReference type="STRING" id="1834191.A5886_001071"/>
<sequence>MDTKNLYQDSKHYFDRMTAHQLHDTCHQADSLIRQYIETLQQEFEQTLAEINGQNFWSHYPILMGLDARFVLLDSLLALSDIDLTEQELIQMVEKDYVTINKEFCGYTLNEKPHESLFFAVT</sequence>
<organism evidence="1 2">
    <name type="scientific">Candidatus Enterococcus testudinis</name>
    <dbReference type="NCBI Taxonomy" id="1834191"/>
    <lineage>
        <taxon>Bacteria</taxon>
        <taxon>Bacillati</taxon>
        <taxon>Bacillota</taxon>
        <taxon>Bacilli</taxon>
        <taxon>Lactobacillales</taxon>
        <taxon>Enterococcaceae</taxon>
        <taxon>Enterococcus</taxon>
    </lineage>
</organism>
<comment type="caution">
    <text evidence="1">The sequence shown here is derived from an EMBL/GenBank/DDBJ whole genome shotgun (WGS) entry which is preliminary data.</text>
</comment>
<dbReference type="RefSeq" id="WP_086273996.1">
    <property type="nucleotide sequence ID" value="NZ_NGKU01000001.1"/>
</dbReference>
<reference evidence="1 2" key="1">
    <citation type="submission" date="2017-05" db="EMBL/GenBank/DDBJ databases">
        <title>The Genome Sequence of Enterococcus sp. 8G7_MSG3316.</title>
        <authorList>
            <consortium name="The Broad Institute Genomics Platform"/>
            <consortium name="The Broad Institute Genomic Center for Infectious Diseases"/>
            <person name="Earl A."/>
            <person name="Manson A."/>
            <person name="Schwartman J."/>
            <person name="Gilmore M."/>
            <person name="Abouelleil A."/>
            <person name="Cao P."/>
            <person name="Chapman S."/>
            <person name="Cusick C."/>
            <person name="Shea T."/>
            <person name="Young S."/>
            <person name="Neafsey D."/>
            <person name="Nusbaum C."/>
            <person name="Birren B."/>
        </authorList>
    </citation>
    <scope>NUCLEOTIDE SEQUENCE [LARGE SCALE GENOMIC DNA]</scope>
    <source>
        <strain evidence="1 2">8G7_MSG3316</strain>
    </source>
</reference>
<gene>
    <name evidence="1" type="ORF">A5886_001071</name>
</gene>
<keyword evidence="2" id="KW-1185">Reference proteome</keyword>
<protein>
    <submittedName>
        <fullName evidence="1">Uncharacterized protein</fullName>
    </submittedName>
</protein>
<accession>A0A242A4M9</accession>
<dbReference type="OrthoDB" id="2186298at2"/>
<dbReference type="AlphaFoldDB" id="A0A242A4M9"/>
<dbReference type="EMBL" id="NGKU01000001">
    <property type="protein sequence ID" value="OTN75995.1"/>
    <property type="molecule type" value="Genomic_DNA"/>
</dbReference>